<gene>
    <name evidence="2" type="ORF">ENF72_02820</name>
</gene>
<dbReference type="Proteomes" id="UP000886210">
    <property type="component" value="Unassembled WGS sequence"/>
</dbReference>
<organism evidence="2">
    <name type="scientific">Thermococcus litoralis</name>
    <dbReference type="NCBI Taxonomy" id="2265"/>
    <lineage>
        <taxon>Archaea</taxon>
        <taxon>Methanobacteriati</taxon>
        <taxon>Methanobacteriota</taxon>
        <taxon>Thermococci</taxon>
        <taxon>Thermococcales</taxon>
        <taxon>Thermococcaceae</taxon>
        <taxon>Thermococcus</taxon>
    </lineage>
</organism>
<dbReference type="InterPro" id="IPR053845">
    <property type="entry name" value="DUF6927"/>
</dbReference>
<feature type="domain" description="DUF6927" evidence="1">
    <location>
        <begin position="22"/>
        <end position="94"/>
    </location>
</feature>
<reference evidence="2" key="1">
    <citation type="journal article" date="2020" name="mSystems">
        <title>Genome- and Community-Level Interaction Insights into Carbon Utilization and Element Cycling Functions of Hydrothermarchaeota in Hydrothermal Sediment.</title>
        <authorList>
            <person name="Zhou Z."/>
            <person name="Liu Y."/>
            <person name="Xu W."/>
            <person name="Pan J."/>
            <person name="Luo Z.H."/>
            <person name="Li M."/>
        </authorList>
    </citation>
    <scope>NUCLEOTIDE SEQUENCE [LARGE SCALE GENOMIC DNA]</scope>
    <source>
        <strain evidence="2">HyVt-151</strain>
    </source>
</reference>
<evidence type="ECO:0000313" key="2">
    <source>
        <dbReference type="EMBL" id="HDD31542.1"/>
    </source>
</evidence>
<comment type="caution">
    <text evidence="2">The sequence shown here is derived from an EMBL/GenBank/DDBJ whole genome shotgun (WGS) entry which is preliminary data.</text>
</comment>
<evidence type="ECO:0000259" key="1">
    <source>
        <dbReference type="Pfam" id="PF21992"/>
    </source>
</evidence>
<dbReference type="AlphaFoldDB" id="A0A7C0Y243"/>
<proteinExistence type="predicted"/>
<name>A0A7C0Y243_THELI</name>
<dbReference type="Pfam" id="PF21992">
    <property type="entry name" value="DUF6927"/>
    <property type="match status" value="1"/>
</dbReference>
<protein>
    <recommendedName>
        <fullName evidence="1">DUF6927 domain-containing protein</fullName>
    </recommendedName>
</protein>
<sequence length="109" mass="12926">MEESMGPCYYKCPERILKLLTPTTSEYALKWRKRCWEHIERRRSLPRLRKGDVVEFSQPIKFSDGSKVRGLKVLNSRKLLFEKPDGYGLFKLRKSTLERNSYRVVEEAA</sequence>
<dbReference type="EMBL" id="DQYG01000121">
    <property type="protein sequence ID" value="HDD31542.1"/>
    <property type="molecule type" value="Genomic_DNA"/>
</dbReference>
<accession>A0A7C0Y243</accession>